<gene>
    <name evidence="4" type="ORF">J2S11_002616</name>
</gene>
<dbReference type="RefSeq" id="WP_307395111.1">
    <property type="nucleotide sequence ID" value="NZ_BAAADK010000047.1"/>
</dbReference>
<dbReference type="InterPro" id="IPR001753">
    <property type="entry name" value="Enoyl-CoA_hydra/iso"/>
</dbReference>
<evidence type="ECO:0000256" key="1">
    <source>
        <dbReference type="ARBA" id="ARBA00005254"/>
    </source>
</evidence>
<dbReference type="PANTHER" id="PTHR11941">
    <property type="entry name" value="ENOYL-COA HYDRATASE-RELATED"/>
    <property type="match status" value="1"/>
</dbReference>
<dbReference type="PROSITE" id="PS00166">
    <property type="entry name" value="ENOYL_COA_HYDRATASE"/>
    <property type="match status" value="1"/>
</dbReference>
<reference evidence="4 5" key="1">
    <citation type="submission" date="2023-07" db="EMBL/GenBank/DDBJ databases">
        <title>Genomic Encyclopedia of Type Strains, Phase IV (KMG-IV): sequencing the most valuable type-strain genomes for metagenomic binning, comparative biology and taxonomic classification.</title>
        <authorList>
            <person name="Goeker M."/>
        </authorList>
    </citation>
    <scope>NUCLEOTIDE SEQUENCE [LARGE SCALE GENOMIC DNA]</scope>
    <source>
        <strain evidence="4 5">DSM 12751</strain>
    </source>
</reference>
<keyword evidence="5" id="KW-1185">Reference proteome</keyword>
<sequence>MKTVLFEQLNHIGLITLNRPEALNALNLNTLTELGELLENIEQNKELRAIVIQGAGKAFCVGADLKERRTLTEDEVRRNVRKIRDVFDQLERLPQPTIAALHGYAFGGGLELALACDLRYVEQDTQLGLTEVSLGIIPGAGGTVRLTQLVGKAKAKELILLAERIHAEQALKLGVCNEVAQESQSVFKLAFEKAEEIAKLAPLAVIQAKHAINKGYETDTQAAIDIEAKAYETLIPTEDRVEALAAFNEKRRPVFRGR</sequence>
<protein>
    <submittedName>
        <fullName evidence="4">Enoyl-CoA hydratase/carnithine racemase</fullName>
    </submittedName>
</protein>
<dbReference type="EMBL" id="JAUSTY010000010">
    <property type="protein sequence ID" value="MDQ0166700.1"/>
    <property type="molecule type" value="Genomic_DNA"/>
</dbReference>
<dbReference type="InterPro" id="IPR029045">
    <property type="entry name" value="ClpP/crotonase-like_dom_sf"/>
</dbReference>
<dbReference type="InterPro" id="IPR018376">
    <property type="entry name" value="Enoyl-CoA_hyd/isom_CS"/>
</dbReference>
<organism evidence="4 5">
    <name type="scientific">Caldalkalibacillus horti</name>
    <dbReference type="NCBI Taxonomy" id="77523"/>
    <lineage>
        <taxon>Bacteria</taxon>
        <taxon>Bacillati</taxon>
        <taxon>Bacillota</taxon>
        <taxon>Bacilli</taxon>
        <taxon>Bacillales</taxon>
        <taxon>Bacillaceae</taxon>
        <taxon>Caldalkalibacillus</taxon>
    </lineage>
</organism>
<evidence type="ECO:0000256" key="3">
    <source>
        <dbReference type="RuleBase" id="RU003707"/>
    </source>
</evidence>
<keyword evidence="2" id="KW-0456">Lyase</keyword>
<dbReference type="Gene3D" id="3.90.226.10">
    <property type="entry name" value="2-enoyl-CoA Hydratase, Chain A, domain 1"/>
    <property type="match status" value="1"/>
</dbReference>
<dbReference type="Gene3D" id="1.10.12.10">
    <property type="entry name" value="Lyase 2-enoyl-coa Hydratase, Chain A, domain 2"/>
    <property type="match status" value="1"/>
</dbReference>
<comment type="caution">
    <text evidence="4">The sequence shown here is derived from an EMBL/GenBank/DDBJ whole genome shotgun (WGS) entry which is preliminary data.</text>
</comment>
<dbReference type="Proteomes" id="UP001235840">
    <property type="component" value="Unassembled WGS sequence"/>
</dbReference>
<comment type="similarity">
    <text evidence="1 3">Belongs to the enoyl-CoA hydratase/isomerase family.</text>
</comment>
<dbReference type="PANTHER" id="PTHR11941:SF54">
    <property type="entry name" value="ENOYL-COA HYDRATASE, MITOCHONDRIAL"/>
    <property type="match status" value="1"/>
</dbReference>
<dbReference type="InterPro" id="IPR014748">
    <property type="entry name" value="Enoyl-CoA_hydra_C"/>
</dbReference>
<evidence type="ECO:0000313" key="5">
    <source>
        <dbReference type="Proteomes" id="UP001235840"/>
    </source>
</evidence>
<evidence type="ECO:0000256" key="2">
    <source>
        <dbReference type="ARBA" id="ARBA00023239"/>
    </source>
</evidence>
<evidence type="ECO:0000313" key="4">
    <source>
        <dbReference type="EMBL" id="MDQ0166700.1"/>
    </source>
</evidence>
<proteinExistence type="inferred from homology"/>
<dbReference type="CDD" id="cd06558">
    <property type="entry name" value="crotonase-like"/>
    <property type="match status" value="1"/>
</dbReference>
<name>A0ABT9W0S4_9BACI</name>
<accession>A0ABT9W0S4</accession>
<dbReference type="SUPFAM" id="SSF52096">
    <property type="entry name" value="ClpP/crotonase"/>
    <property type="match status" value="1"/>
</dbReference>
<dbReference type="Pfam" id="PF00378">
    <property type="entry name" value="ECH_1"/>
    <property type="match status" value="1"/>
</dbReference>